<dbReference type="Proteomes" id="UP001319827">
    <property type="component" value="Chromosome"/>
</dbReference>
<dbReference type="PROSITE" id="PS50110">
    <property type="entry name" value="RESPONSE_REGULATORY"/>
    <property type="match status" value="1"/>
</dbReference>
<dbReference type="Pfam" id="PF00990">
    <property type="entry name" value="GGDEF"/>
    <property type="match status" value="1"/>
</dbReference>
<dbReference type="PROSITE" id="PS50887">
    <property type="entry name" value="GGDEF"/>
    <property type="match status" value="1"/>
</dbReference>
<dbReference type="RefSeq" id="WP_221250410.1">
    <property type="nucleotide sequence ID" value="NZ_AP024355.1"/>
</dbReference>
<dbReference type="CDD" id="cd01949">
    <property type="entry name" value="GGDEF"/>
    <property type="match status" value="1"/>
</dbReference>
<dbReference type="SMART" id="SM00267">
    <property type="entry name" value="GGDEF"/>
    <property type="match status" value="1"/>
</dbReference>
<protein>
    <recommendedName>
        <fullName evidence="6">Response regulator receiver modulated diguanylate cyclase</fullName>
    </recommendedName>
</protein>
<evidence type="ECO:0000259" key="3">
    <source>
        <dbReference type="PROSITE" id="PS50887"/>
    </source>
</evidence>
<dbReference type="InterPro" id="IPR011006">
    <property type="entry name" value="CheY-like_superfamily"/>
</dbReference>
<dbReference type="InterPro" id="IPR000160">
    <property type="entry name" value="GGDEF_dom"/>
</dbReference>
<dbReference type="SUPFAM" id="SSF52172">
    <property type="entry name" value="CheY-like"/>
    <property type="match status" value="1"/>
</dbReference>
<keyword evidence="5" id="KW-1185">Reference proteome</keyword>
<gene>
    <name evidence="4" type="ORF">DESUT3_41090</name>
</gene>
<dbReference type="InterPro" id="IPR043128">
    <property type="entry name" value="Rev_trsase/Diguanyl_cyclase"/>
</dbReference>
<dbReference type="SMART" id="SM00448">
    <property type="entry name" value="REC"/>
    <property type="match status" value="1"/>
</dbReference>
<feature type="domain" description="Response regulatory" evidence="2">
    <location>
        <begin position="10"/>
        <end position="126"/>
    </location>
</feature>
<evidence type="ECO:0000313" key="4">
    <source>
        <dbReference type="EMBL" id="BCR07040.1"/>
    </source>
</evidence>
<dbReference type="Pfam" id="PF00072">
    <property type="entry name" value="Response_reg"/>
    <property type="match status" value="1"/>
</dbReference>
<dbReference type="PANTHER" id="PTHR46663">
    <property type="entry name" value="DIGUANYLATE CYCLASE DGCT-RELATED"/>
    <property type="match status" value="1"/>
</dbReference>
<dbReference type="InterPro" id="IPR052163">
    <property type="entry name" value="DGC-Regulatory_Protein"/>
</dbReference>
<evidence type="ECO:0008006" key="6">
    <source>
        <dbReference type="Google" id="ProtNLM"/>
    </source>
</evidence>
<proteinExistence type="predicted"/>
<accession>A0ABN6E3V2</accession>
<feature type="domain" description="GGDEF" evidence="3">
    <location>
        <begin position="223"/>
        <end position="356"/>
    </location>
</feature>
<name>A0ABN6E3V2_9BACT</name>
<dbReference type="NCBIfam" id="TIGR00254">
    <property type="entry name" value="GGDEF"/>
    <property type="match status" value="1"/>
</dbReference>
<reference evidence="4 5" key="2">
    <citation type="journal article" date="2021" name="Int. J. Syst. Evol. Microbiol.">
        <title>Isolation and Polyphasic Characterization of Desulfuromonas versatilis sp. Nov., an Electrogenic Bacteria Capable of Versatile Metabolism Isolated from a Graphene Oxide-Reducing Enrichment Culture.</title>
        <authorList>
            <person name="Xie L."/>
            <person name="Yoshida N."/>
            <person name="Ishii S."/>
            <person name="Meng L."/>
        </authorList>
    </citation>
    <scope>NUCLEOTIDE SEQUENCE [LARGE SCALE GENOMIC DNA]</scope>
    <source>
        <strain evidence="4 5">NIT-T3</strain>
    </source>
</reference>
<organism evidence="4 5">
    <name type="scientific">Desulfuromonas versatilis</name>
    <dbReference type="NCBI Taxonomy" id="2802975"/>
    <lineage>
        <taxon>Bacteria</taxon>
        <taxon>Pseudomonadati</taxon>
        <taxon>Thermodesulfobacteriota</taxon>
        <taxon>Desulfuromonadia</taxon>
        <taxon>Desulfuromonadales</taxon>
        <taxon>Desulfuromonadaceae</taxon>
        <taxon>Desulfuromonas</taxon>
    </lineage>
</organism>
<dbReference type="InterPro" id="IPR029787">
    <property type="entry name" value="Nucleotide_cyclase"/>
</dbReference>
<comment type="caution">
    <text evidence="1">Lacks conserved residue(s) required for the propagation of feature annotation.</text>
</comment>
<reference evidence="4 5" key="1">
    <citation type="journal article" date="2016" name="C (Basel)">
        <title>Selective Growth of and Electricity Production by Marine Exoelectrogenic Bacteria in Self-Aggregated Hydrogel of Microbially Reduced Graphene Oxide.</title>
        <authorList>
            <person name="Yoshida N."/>
            <person name="Goto Y."/>
            <person name="Miyata Y."/>
        </authorList>
    </citation>
    <scope>NUCLEOTIDE SEQUENCE [LARGE SCALE GENOMIC DNA]</scope>
    <source>
        <strain evidence="4 5">NIT-T3</strain>
    </source>
</reference>
<evidence type="ECO:0000313" key="5">
    <source>
        <dbReference type="Proteomes" id="UP001319827"/>
    </source>
</evidence>
<evidence type="ECO:0000259" key="2">
    <source>
        <dbReference type="PROSITE" id="PS50110"/>
    </source>
</evidence>
<dbReference type="SUPFAM" id="SSF55073">
    <property type="entry name" value="Nucleotide cyclase"/>
    <property type="match status" value="1"/>
</dbReference>
<dbReference type="PANTHER" id="PTHR46663:SF3">
    <property type="entry name" value="SLL0267 PROTEIN"/>
    <property type="match status" value="1"/>
</dbReference>
<sequence>MEEKSQRLTEVLIAGADPAQLTRIRESVEKAGCVVVEAANGEDALAQFKTREPDAVLLNAALPGMDGFEVCRAIRQTPAGQHKPILMVIGGERVEAIRRAYEAGASDFITSSAKGFVLDYRIQFMLRTAKASQKQEKLALASRVAEPVDWPRDFHHKHQSQPVEIAGTLQDVMDSMPTGTALRESEALLIHLAYHDALTGLPNRLLFQNRFQHAIAKAHRSCKQVAILFMDLDQFKRVNDSFGHDVGDRLLQAVAGRLRACTRKGNTLARIGGDEFVLLLEEVEQLGAVCSMAHKVNTCLAPAFRVGGLEFHVTASIGIGIYPDDGGSVAELMRCADFAMYRAKEGGGSSFQFFTQGMPWSVNSKA</sequence>
<dbReference type="InterPro" id="IPR001789">
    <property type="entry name" value="Sig_transdc_resp-reg_receiver"/>
</dbReference>
<dbReference type="Gene3D" id="3.30.70.270">
    <property type="match status" value="1"/>
</dbReference>
<dbReference type="Gene3D" id="3.40.50.2300">
    <property type="match status" value="1"/>
</dbReference>
<dbReference type="EMBL" id="AP024355">
    <property type="protein sequence ID" value="BCR07040.1"/>
    <property type="molecule type" value="Genomic_DNA"/>
</dbReference>
<evidence type="ECO:0000256" key="1">
    <source>
        <dbReference type="PROSITE-ProRule" id="PRU00169"/>
    </source>
</evidence>